<organism evidence="2 3">
    <name type="scientific">Nitrosospira multiformis</name>
    <dbReference type="NCBI Taxonomy" id="1231"/>
    <lineage>
        <taxon>Bacteria</taxon>
        <taxon>Pseudomonadati</taxon>
        <taxon>Pseudomonadota</taxon>
        <taxon>Betaproteobacteria</taxon>
        <taxon>Nitrosomonadales</taxon>
        <taxon>Nitrosomonadaceae</taxon>
        <taxon>Nitrosospira</taxon>
    </lineage>
</organism>
<evidence type="ECO:0000313" key="2">
    <source>
        <dbReference type="EMBL" id="PTQ79579.1"/>
    </source>
</evidence>
<dbReference type="Proteomes" id="UP000244152">
    <property type="component" value="Unassembled WGS sequence"/>
</dbReference>
<dbReference type="SUPFAM" id="SSF51126">
    <property type="entry name" value="Pectin lyase-like"/>
    <property type="match status" value="1"/>
</dbReference>
<proteinExistence type="predicted"/>
<dbReference type="NCBIfam" id="TIGR02595">
    <property type="entry name" value="PEP_CTERM"/>
    <property type="match status" value="1"/>
</dbReference>
<dbReference type="InterPro" id="IPR011050">
    <property type="entry name" value="Pectin_lyase_fold/virulence"/>
</dbReference>
<keyword evidence="1" id="KW-0732">Signal</keyword>
<dbReference type="NCBIfam" id="TIGR04393">
    <property type="entry name" value="rpt_T5SS_PEPC"/>
    <property type="match status" value="2"/>
</dbReference>
<protein>
    <submittedName>
        <fullName evidence="2">Putative secreted protein with PEP-CTERM sorting signal</fullName>
    </submittedName>
</protein>
<evidence type="ECO:0000256" key="1">
    <source>
        <dbReference type="SAM" id="SignalP"/>
    </source>
</evidence>
<sequence length="533" mass="52198">MLKNAFLRGDIRSKLALSIPVPLKQGTALAGLISAALFAATANATVITNGTINPGTLTTNPSTTSQIIVGFGVTPGSLEVNANPTGNGFTSVTGNFSGSVGVVAGTGAGSNGTILISGNGTAGSATLSTPKAMVIGVNGGSGSLSVQNGGLAAAGGSIQAGNTNSSGTLQVSGTNSLLTSGDRIQVGAFTNSSGSMQISNGAVAQANGKVEIGIGDNATGTVTVSGSNSKMLTNGLFIGNSNVAGTMTNTGSLTIQNGATVTANALASGAEGGVSIGSKSGSQVTVTGAGSSLQVGAITSSTNFLAGKEVVVGGYGKGQLTVDQSASVNAAGANVIVGGGIFGNQTDAGTLTVKNGGTLTAENVTVNQNGLLNGAGGTFIGDVIINGGTLAPGNSPGTMNIDGDLNLLSGILNLEVDEGVFDHLNVSGNVFFSEDITINLDFLSSPIDHAFNIMDFFSNYTSFVVDPAFNLASHLNVTGLSSTDFITVSLAGSSVQFGDPSDPGTTIPEPGALLLLLAGAGAMVVARRPLKKI</sequence>
<accession>A0A2T5I6Z9</accession>
<evidence type="ECO:0000313" key="3">
    <source>
        <dbReference type="Proteomes" id="UP000244152"/>
    </source>
</evidence>
<feature type="signal peptide" evidence="1">
    <location>
        <begin position="1"/>
        <end position="44"/>
    </location>
</feature>
<dbReference type="EMBL" id="QAOK01000025">
    <property type="protein sequence ID" value="PTQ79579.1"/>
    <property type="molecule type" value="Genomic_DNA"/>
</dbReference>
<gene>
    <name evidence="2" type="ORF">C8R21_12514</name>
</gene>
<comment type="caution">
    <text evidence="2">The sequence shown here is derived from an EMBL/GenBank/DDBJ whole genome shotgun (WGS) entry which is preliminary data.</text>
</comment>
<dbReference type="RefSeq" id="WP_107762923.1">
    <property type="nucleotide sequence ID" value="NZ_QAOK01000025.1"/>
</dbReference>
<dbReference type="InterPro" id="IPR030895">
    <property type="entry name" value="T5SS_PEPC_rpt"/>
</dbReference>
<dbReference type="InterPro" id="IPR013424">
    <property type="entry name" value="Ice-binding_C"/>
</dbReference>
<name>A0A2T5I6Z9_9PROT</name>
<dbReference type="AlphaFoldDB" id="A0A2T5I6Z9"/>
<feature type="chain" id="PRO_5015601195" evidence="1">
    <location>
        <begin position="45"/>
        <end position="533"/>
    </location>
</feature>
<reference evidence="2 3" key="1">
    <citation type="submission" date="2018-04" db="EMBL/GenBank/DDBJ databases">
        <title>Active sludge and wastewater microbial communities from Klosterneuburg, Austria.</title>
        <authorList>
            <person name="Wagner M."/>
        </authorList>
    </citation>
    <scope>NUCLEOTIDE SEQUENCE [LARGE SCALE GENOMIC DNA]</scope>
    <source>
        <strain evidence="2 3">Nl12</strain>
    </source>
</reference>